<evidence type="ECO:0000313" key="4">
    <source>
        <dbReference type="Proteomes" id="UP000683360"/>
    </source>
</evidence>
<evidence type="ECO:0000313" key="3">
    <source>
        <dbReference type="EMBL" id="CAG2230325.1"/>
    </source>
</evidence>
<feature type="compositionally biased region" description="Basic and acidic residues" evidence="1">
    <location>
        <begin position="48"/>
        <end position="64"/>
    </location>
</feature>
<evidence type="ECO:0000256" key="2">
    <source>
        <dbReference type="SAM" id="Phobius"/>
    </source>
</evidence>
<protein>
    <submittedName>
        <fullName evidence="3">Uncharacterized protein</fullName>
    </submittedName>
</protein>
<dbReference type="SUPFAM" id="SSF48726">
    <property type="entry name" value="Immunoglobulin"/>
    <property type="match status" value="1"/>
</dbReference>
<accession>A0A8S3TGX0</accession>
<name>A0A8S3TGX0_MYTED</name>
<sequence length="339" mass="38489">MLHLVPELPDFTAGGNTVQKKDVISSEGNFYTKIKNEECIPCLDSQNEEDKKEAGDVQRDKNEPFDQTDSTANDIIKKGVLNTEDIFMVSSYPRIDISRTKSTNTLTLTKSTVSSVMHHWLGFENIFSSILYSLCKVDGEKLRLLRDMEYTLPFLILINCCSLQVSGVLEWTVIRKVTDYGQNVTLFCNVSNCCPQASGWDRYSSEQRTLFIDLKTGRPNRKYDGKVTGDGYTLIIQNLTKSDLNVSYACVYGVTIGEIKYLLEEDVFTYINSTQQNVSNGKSKFSDGEIAAVIAGFVVLMSALFFIYVWRRRRRRKRRQRYSGISYDTLNVNGIGKCN</sequence>
<evidence type="ECO:0000256" key="1">
    <source>
        <dbReference type="SAM" id="MobiDB-lite"/>
    </source>
</evidence>
<comment type="caution">
    <text evidence="3">The sequence shown here is derived from an EMBL/GenBank/DDBJ whole genome shotgun (WGS) entry which is preliminary data.</text>
</comment>
<dbReference type="Gene3D" id="2.60.40.10">
    <property type="entry name" value="Immunoglobulins"/>
    <property type="match status" value="1"/>
</dbReference>
<dbReference type="InterPro" id="IPR013783">
    <property type="entry name" value="Ig-like_fold"/>
</dbReference>
<keyword evidence="2" id="KW-0812">Transmembrane</keyword>
<keyword evidence="2" id="KW-1133">Transmembrane helix</keyword>
<keyword evidence="4" id="KW-1185">Reference proteome</keyword>
<keyword evidence="2" id="KW-0472">Membrane</keyword>
<feature type="region of interest" description="Disordered" evidence="1">
    <location>
        <begin position="46"/>
        <end position="70"/>
    </location>
</feature>
<dbReference type="AlphaFoldDB" id="A0A8S3TGX0"/>
<dbReference type="Proteomes" id="UP000683360">
    <property type="component" value="Unassembled WGS sequence"/>
</dbReference>
<organism evidence="3 4">
    <name type="scientific">Mytilus edulis</name>
    <name type="common">Blue mussel</name>
    <dbReference type="NCBI Taxonomy" id="6550"/>
    <lineage>
        <taxon>Eukaryota</taxon>
        <taxon>Metazoa</taxon>
        <taxon>Spiralia</taxon>
        <taxon>Lophotrochozoa</taxon>
        <taxon>Mollusca</taxon>
        <taxon>Bivalvia</taxon>
        <taxon>Autobranchia</taxon>
        <taxon>Pteriomorphia</taxon>
        <taxon>Mytilida</taxon>
        <taxon>Mytiloidea</taxon>
        <taxon>Mytilidae</taxon>
        <taxon>Mytilinae</taxon>
        <taxon>Mytilus</taxon>
    </lineage>
</organism>
<gene>
    <name evidence="3" type="ORF">MEDL_43179</name>
</gene>
<feature type="transmembrane region" description="Helical" evidence="2">
    <location>
        <begin position="290"/>
        <end position="310"/>
    </location>
</feature>
<dbReference type="EMBL" id="CAJPWZ010002059">
    <property type="protein sequence ID" value="CAG2230325.1"/>
    <property type="molecule type" value="Genomic_DNA"/>
</dbReference>
<dbReference type="InterPro" id="IPR036179">
    <property type="entry name" value="Ig-like_dom_sf"/>
</dbReference>
<proteinExistence type="predicted"/>
<reference evidence="3" key="1">
    <citation type="submission" date="2021-03" db="EMBL/GenBank/DDBJ databases">
        <authorList>
            <person name="Bekaert M."/>
        </authorList>
    </citation>
    <scope>NUCLEOTIDE SEQUENCE</scope>
</reference>